<proteinExistence type="predicted"/>
<dbReference type="InterPro" id="IPR003719">
    <property type="entry name" value="Phenazine_PhzF-like"/>
</dbReference>
<dbReference type="PANTHER" id="PTHR13774:SF32">
    <property type="entry name" value="ANTISENSE-ENHANCING SEQUENCE 1"/>
    <property type="match status" value="1"/>
</dbReference>
<dbReference type="GO" id="GO:0016853">
    <property type="term" value="F:isomerase activity"/>
    <property type="evidence" value="ECO:0007669"/>
    <property type="project" value="TreeGrafter"/>
</dbReference>
<dbReference type="AlphaFoldDB" id="A0A1E5QKI2"/>
<comment type="caution">
    <text evidence="2">The sequence shown here is derived from an EMBL/GenBank/DDBJ whole genome shotgun (WGS) entry which is preliminary data.</text>
</comment>
<evidence type="ECO:0000256" key="1">
    <source>
        <dbReference type="PIRSR" id="PIRSR016184-1"/>
    </source>
</evidence>
<reference evidence="2" key="1">
    <citation type="submission" date="2016-09" db="EMBL/GenBank/DDBJ databases">
        <title>Draft genome of thermotolerant cyanobacterium Desertifilum sp. strain IPPAS B-1220.</title>
        <authorList>
            <person name="Sinetova M.A."/>
            <person name="Bolakhan K."/>
            <person name="Zayadan B.K."/>
            <person name="Mironov K.S."/>
            <person name="Ustinova V."/>
            <person name="Kupriyanova E.V."/>
            <person name="Sidorov R.A."/>
            <person name="Skrypnik A.N."/>
            <person name="Gogoleva N.E."/>
            <person name="Gogolev Y.V."/>
            <person name="Los D.A."/>
        </authorList>
    </citation>
    <scope>NUCLEOTIDE SEQUENCE [LARGE SCALE GENOMIC DNA]</scope>
    <source>
        <strain evidence="2">IPPAS B-1220</strain>
    </source>
</reference>
<name>A0A1E5QKI2_9CYAN</name>
<dbReference type="PIRSF" id="PIRSF016184">
    <property type="entry name" value="PhzC_PhzF"/>
    <property type="match status" value="1"/>
</dbReference>
<evidence type="ECO:0000313" key="2">
    <source>
        <dbReference type="EMBL" id="OEJ75128.1"/>
    </source>
</evidence>
<dbReference type="Gene3D" id="3.10.310.10">
    <property type="entry name" value="Diaminopimelate Epimerase, Chain A, domain 1"/>
    <property type="match status" value="2"/>
</dbReference>
<dbReference type="GO" id="GO:0005737">
    <property type="term" value="C:cytoplasm"/>
    <property type="evidence" value="ECO:0007669"/>
    <property type="project" value="TreeGrafter"/>
</dbReference>
<sequence length="296" mass="32266">MAIKLPYAVVDVFAIDKYTGNQLAVFTDASGLSDTQMQAIAKEINYSETTFITAQQPEKGGYNVRIFTPAAELPFAGHPTLGTAYIIRQLMLQSGTQQVNLNLKVGQIPVTFSAQADGEEIVWMRQNPPSFEPPLDAKVLAEVLQISPEDIDSNYPVQSVSTGVPFIIVPLKTLAALKACRVNREKLFPLVETMAAKSILVFSPETYLPENQLSVRVFADYLGIAEDPATGSANGCLAGYLVQHAYFAQSEIEVAVEQGYEIQRPSLLLLKAGKREEGIEVNVGGRVILIARGEFL</sequence>
<dbReference type="RefSeq" id="WP_069967126.1">
    <property type="nucleotide sequence ID" value="NZ_CM124774.1"/>
</dbReference>
<protein>
    <submittedName>
        <fullName evidence="2">Phenazine biosynthesis protein</fullName>
    </submittedName>
</protein>
<feature type="active site" evidence="1">
    <location>
        <position position="48"/>
    </location>
</feature>
<dbReference type="NCBIfam" id="TIGR00654">
    <property type="entry name" value="PhzF_family"/>
    <property type="match status" value="1"/>
</dbReference>
<accession>A0A1E5QKI2</accession>
<dbReference type="STRING" id="1781255.BH720_10380"/>
<dbReference type="EMBL" id="MJGC01000053">
    <property type="protein sequence ID" value="OEJ75128.1"/>
    <property type="molecule type" value="Genomic_DNA"/>
</dbReference>
<organism evidence="2">
    <name type="scientific">Desertifilum tharense IPPAS B-1220</name>
    <dbReference type="NCBI Taxonomy" id="1781255"/>
    <lineage>
        <taxon>Bacteria</taxon>
        <taxon>Bacillati</taxon>
        <taxon>Cyanobacteriota</taxon>
        <taxon>Cyanophyceae</taxon>
        <taxon>Desertifilales</taxon>
        <taxon>Desertifilaceae</taxon>
        <taxon>Desertifilum</taxon>
    </lineage>
</organism>
<dbReference type="SUPFAM" id="SSF54506">
    <property type="entry name" value="Diaminopimelate epimerase-like"/>
    <property type="match status" value="1"/>
</dbReference>
<dbReference type="OrthoDB" id="9788221at2"/>
<dbReference type="Pfam" id="PF02567">
    <property type="entry name" value="PhzC-PhzF"/>
    <property type="match status" value="1"/>
</dbReference>
<dbReference type="PANTHER" id="PTHR13774">
    <property type="entry name" value="PHENAZINE BIOSYNTHESIS PROTEIN"/>
    <property type="match status" value="1"/>
</dbReference>
<gene>
    <name evidence="2" type="ORF">BH720_10380</name>
</gene>